<evidence type="ECO:0000256" key="1">
    <source>
        <dbReference type="ARBA" id="ARBA00022603"/>
    </source>
</evidence>
<dbReference type="InterPro" id="IPR003742">
    <property type="entry name" value="RlmH-like"/>
</dbReference>
<proteinExistence type="inferred from homology"/>
<dbReference type="Proteomes" id="UP000553963">
    <property type="component" value="Unassembled WGS sequence"/>
</dbReference>
<evidence type="ECO:0000313" key="7">
    <source>
        <dbReference type="Proteomes" id="UP000553963"/>
    </source>
</evidence>
<dbReference type="HAMAP" id="MF_00658">
    <property type="entry name" value="23SrRNA_methyltr_H"/>
    <property type="match status" value="1"/>
</dbReference>
<dbReference type="SUPFAM" id="SSF75217">
    <property type="entry name" value="alpha/beta knot"/>
    <property type="match status" value="1"/>
</dbReference>
<keyword evidence="7" id="KW-1185">Reference proteome</keyword>
<comment type="subcellular location">
    <subcellularLocation>
        <location evidence="5">Cytoplasm</location>
    </subcellularLocation>
</comment>
<feature type="binding site" evidence="5">
    <location>
        <position position="107"/>
    </location>
    <ligand>
        <name>S-adenosyl-L-methionine</name>
        <dbReference type="ChEBI" id="CHEBI:59789"/>
    </ligand>
</feature>
<comment type="similarity">
    <text evidence="4 5">Belongs to the RNA methyltransferase RlmH family.</text>
</comment>
<evidence type="ECO:0000256" key="5">
    <source>
        <dbReference type="HAMAP-Rule" id="MF_00658"/>
    </source>
</evidence>
<comment type="subunit">
    <text evidence="5">Homodimer.</text>
</comment>
<dbReference type="PANTHER" id="PTHR33603:SF1">
    <property type="entry name" value="RIBOSOMAL RNA LARGE SUBUNIT METHYLTRANSFERASE H"/>
    <property type="match status" value="1"/>
</dbReference>
<dbReference type="PANTHER" id="PTHR33603">
    <property type="entry name" value="METHYLTRANSFERASE"/>
    <property type="match status" value="1"/>
</dbReference>
<keyword evidence="2 5" id="KW-0808">Transferase</keyword>
<keyword evidence="3 5" id="KW-0949">S-adenosyl-L-methionine</keyword>
<evidence type="ECO:0000313" key="6">
    <source>
        <dbReference type="EMBL" id="MBB3931485.1"/>
    </source>
</evidence>
<protein>
    <recommendedName>
        <fullName evidence="5">Ribosomal RNA large subunit methyltransferase H</fullName>
        <ecNumber evidence="5">2.1.1.177</ecNumber>
    </recommendedName>
    <alternativeName>
        <fullName evidence="5">23S rRNA (pseudouridine1915-N3)-methyltransferase</fullName>
    </alternativeName>
    <alternativeName>
        <fullName evidence="5">23S rRNA m3Psi1915 methyltransferase</fullName>
    </alternativeName>
    <alternativeName>
        <fullName evidence="5">rRNA (pseudouridine-N3-)-methyltransferase RlmH</fullName>
    </alternativeName>
</protein>
<keyword evidence="5" id="KW-0698">rRNA processing</keyword>
<dbReference type="EC" id="2.1.1.177" evidence="5"/>
<dbReference type="InterPro" id="IPR029028">
    <property type="entry name" value="Alpha/beta_knot_MTases"/>
</dbReference>
<dbReference type="EMBL" id="JACIDS010000003">
    <property type="protein sequence ID" value="MBB3931485.1"/>
    <property type="molecule type" value="Genomic_DNA"/>
</dbReference>
<feature type="binding site" evidence="5">
    <location>
        <position position="75"/>
    </location>
    <ligand>
        <name>S-adenosyl-L-methionine</name>
        <dbReference type="ChEBI" id="CHEBI:59789"/>
    </ligand>
</feature>
<feature type="binding site" evidence="5">
    <location>
        <begin position="126"/>
        <end position="131"/>
    </location>
    <ligand>
        <name>S-adenosyl-L-methionine</name>
        <dbReference type="ChEBI" id="CHEBI:59789"/>
    </ligand>
</feature>
<evidence type="ECO:0000256" key="4">
    <source>
        <dbReference type="ARBA" id="ARBA00038303"/>
    </source>
</evidence>
<dbReference type="GO" id="GO:0005737">
    <property type="term" value="C:cytoplasm"/>
    <property type="evidence" value="ECO:0007669"/>
    <property type="project" value="UniProtKB-SubCell"/>
</dbReference>
<name>A0A840ASP9_9HYPH</name>
<dbReference type="Gene3D" id="3.40.1280.10">
    <property type="match status" value="1"/>
</dbReference>
<dbReference type="AlphaFoldDB" id="A0A840ASP9"/>
<comment type="caution">
    <text evidence="6">The sequence shown here is derived from an EMBL/GenBank/DDBJ whole genome shotgun (WGS) entry which is preliminary data.</text>
</comment>
<dbReference type="Pfam" id="PF02590">
    <property type="entry name" value="SPOUT_MTase"/>
    <property type="match status" value="1"/>
</dbReference>
<sequence length="159" mass="17389">MRVAVFAIGRLKSGPDSLLIERYVERAKLAGRSLGLDVSAREFSESRAGRAEDRMDQEATTMLNALPKGARLVVLDERGTAPTSADFARRIGRLRDDGVPDLVFAIGGADGHGAAIRARADELLAFGPMTWPHQIVRLLLAEQVYRAVTILSGHPYHRE</sequence>
<evidence type="ECO:0000256" key="2">
    <source>
        <dbReference type="ARBA" id="ARBA00022679"/>
    </source>
</evidence>
<reference evidence="6 7" key="1">
    <citation type="submission" date="2020-08" db="EMBL/GenBank/DDBJ databases">
        <title>Genomic Encyclopedia of Type Strains, Phase IV (KMG-IV): sequencing the most valuable type-strain genomes for metagenomic binning, comparative biology and taxonomic classification.</title>
        <authorList>
            <person name="Goeker M."/>
        </authorList>
    </citation>
    <scope>NUCLEOTIDE SEQUENCE [LARGE SCALE GENOMIC DNA]</scope>
    <source>
        <strain evidence="6 7">DSM 25966</strain>
    </source>
</reference>
<dbReference type="CDD" id="cd18081">
    <property type="entry name" value="RlmH-like"/>
    <property type="match status" value="1"/>
</dbReference>
<dbReference type="InterPro" id="IPR029026">
    <property type="entry name" value="tRNA_m1G_MTases_N"/>
</dbReference>
<keyword evidence="5" id="KW-0963">Cytoplasm</keyword>
<evidence type="ECO:0000256" key="3">
    <source>
        <dbReference type="ARBA" id="ARBA00022691"/>
    </source>
</evidence>
<organism evidence="6 7">
    <name type="scientific">Kaistia hirudinis</name>
    <dbReference type="NCBI Taxonomy" id="1293440"/>
    <lineage>
        <taxon>Bacteria</taxon>
        <taxon>Pseudomonadati</taxon>
        <taxon>Pseudomonadota</taxon>
        <taxon>Alphaproteobacteria</taxon>
        <taxon>Hyphomicrobiales</taxon>
        <taxon>Kaistiaceae</taxon>
        <taxon>Kaistia</taxon>
    </lineage>
</organism>
<keyword evidence="1 5" id="KW-0489">Methyltransferase</keyword>
<dbReference type="GO" id="GO:0070038">
    <property type="term" value="F:rRNA (pseudouridine-N3-)-methyltransferase activity"/>
    <property type="evidence" value="ECO:0007669"/>
    <property type="project" value="UniProtKB-UniRule"/>
</dbReference>
<dbReference type="NCBIfam" id="NF000989">
    <property type="entry name" value="PRK00103.2-3"/>
    <property type="match status" value="1"/>
</dbReference>
<dbReference type="PIRSF" id="PIRSF004505">
    <property type="entry name" value="MT_bac"/>
    <property type="match status" value="1"/>
</dbReference>
<accession>A0A840ASP9</accession>
<dbReference type="RefSeq" id="WP_183399119.1">
    <property type="nucleotide sequence ID" value="NZ_JACIDS010000003.1"/>
</dbReference>
<comment type="function">
    <text evidence="5">Specifically methylates the pseudouridine at position 1915 (m3Psi1915) in 23S rRNA.</text>
</comment>
<gene>
    <name evidence="5" type="primary">rlmH</name>
    <name evidence="6" type="ORF">GGR25_002535</name>
</gene>
<comment type="catalytic activity">
    <reaction evidence="5">
        <text>pseudouridine(1915) in 23S rRNA + S-adenosyl-L-methionine = N(3)-methylpseudouridine(1915) in 23S rRNA + S-adenosyl-L-homocysteine + H(+)</text>
        <dbReference type="Rhea" id="RHEA:42752"/>
        <dbReference type="Rhea" id="RHEA-COMP:10221"/>
        <dbReference type="Rhea" id="RHEA-COMP:10222"/>
        <dbReference type="ChEBI" id="CHEBI:15378"/>
        <dbReference type="ChEBI" id="CHEBI:57856"/>
        <dbReference type="ChEBI" id="CHEBI:59789"/>
        <dbReference type="ChEBI" id="CHEBI:65314"/>
        <dbReference type="ChEBI" id="CHEBI:74486"/>
        <dbReference type="EC" id="2.1.1.177"/>
    </reaction>
</comment>